<evidence type="ECO:0000256" key="6">
    <source>
        <dbReference type="ARBA" id="ARBA00093337"/>
    </source>
</evidence>
<evidence type="ECO:0000256" key="7">
    <source>
        <dbReference type="ARBA" id="ARBA00093542"/>
    </source>
</evidence>
<dbReference type="PANTHER" id="PTHR16288:SF0">
    <property type="entry name" value="TRNA (GUANINE-N(7)-)-METHYLTRANSFERASE NON-CATALYTIC SUBUNIT WDR4"/>
    <property type="match status" value="1"/>
</dbReference>
<dbReference type="Gene3D" id="2.130.10.10">
    <property type="entry name" value="YVTN repeat-like/Quinoprotein amine dehydrogenase"/>
    <property type="match status" value="1"/>
</dbReference>
<feature type="repeat" description="WD" evidence="9">
    <location>
        <begin position="203"/>
        <end position="242"/>
    </location>
</feature>
<reference evidence="11 12" key="1">
    <citation type="submission" date="2023-08" db="EMBL/GenBank/DDBJ databases">
        <title>A Necator americanus chromosomal reference genome.</title>
        <authorList>
            <person name="Ilik V."/>
            <person name="Petrzelkova K.J."/>
            <person name="Pardy F."/>
            <person name="Fuh T."/>
            <person name="Niatou-Singa F.S."/>
            <person name="Gouil Q."/>
            <person name="Baker L."/>
            <person name="Ritchie M.E."/>
            <person name="Jex A.R."/>
            <person name="Gazzola D."/>
            <person name="Li H."/>
            <person name="Toshio Fujiwara R."/>
            <person name="Zhan B."/>
            <person name="Aroian R.V."/>
            <person name="Pafco B."/>
            <person name="Schwarz E.M."/>
        </authorList>
    </citation>
    <scope>NUCLEOTIDE SEQUENCE [LARGE SCALE GENOMIC DNA]</scope>
    <source>
        <strain evidence="11 12">Aroian</strain>
        <tissue evidence="11">Whole animal</tissue>
    </source>
</reference>
<comment type="caution">
    <text evidence="11">The sequence shown here is derived from an EMBL/GenBank/DDBJ whole genome shotgun (WGS) entry which is preliminary data.</text>
</comment>
<evidence type="ECO:0000256" key="1">
    <source>
        <dbReference type="ARBA" id="ARBA00004123"/>
    </source>
</evidence>
<accession>A0ABR1D3L6</accession>
<evidence type="ECO:0000256" key="10">
    <source>
        <dbReference type="SAM" id="MobiDB-lite"/>
    </source>
</evidence>
<comment type="function">
    <text evidence="6">Required for the Mettl1-dependent formation of N(7)-methylguanine at position 46 (m7G46) in tRNA. In the Mettl1-wuho methyltransferase complex, it is required to stabilize and induce conformational changes of the catalytic subunit. Required for binding of nanos mRNA and repression of translation by the mei-P26-bgcn-bam-sxl complex. May cooperate with mei-P26 and nanos to derepress the BMP signaling pathway. May cooperate with mei-P26 to suppress expression of a subset of microRNAs. May cooperate with mei-P26 to regulate bam expression levels in germline cells during gametogenesis. Required to promote mitosis to meiosis transition during gametogenesis. May regulate germline cell division in part by regulating ribosome biogenesis.</text>
</comment>
<keyword evidence="2 8" id="KW-0853">WD repeat</keyword>
<comment type="subunit">
    <text evidence="7">Forms a heterodimer with the catalytic subunit Mettl1. Interacts with mei-P26 and weakly interacts with bgcn; required for the function or formation of the mei-P26-bgcn-bam-sxl complex. Interacts with nanos; may be involved in mei-P26-dependent derepression of the BMP signaling pathway. Interacts with Myc; the interaction may be mediated by mei-P26 and may be involved in the regulation of ribosome biogenesis.</text>
</comment>
<dbReference type="InterPro" id="IPR028884">
    <property type="entry name" value="Trm82"/>
</dbReference>
<keyword evidence="4 8" id="KW-0677">Repeat</keyword>
<protein>
    <recommendedName>
        <fullName evidence="8">tRNA (guanine-N(7)-)-methyltransferase non-catalytic subunit</fullName>
    </recommendedName>
    <alternativeName>
        <fullName evidence="8">WD repeat-containing protein 4 homolog</fullName>
    </alternativeName>
</protein>
<feature type="region of interest" description="Disordered" evidence="10">
    <location>
        <begin position="368"/>
        <end position="397"/>
    </location>
</feature>
<dbReference type="Proteomes" id="UP001303046">
    <property type="component" value="Unassembled WGS sequence"/>
</dbReference>
<comment type="subcellular location">
    <subcellularLocation>
        <location evidence="1 8">Nucleus</location>
    </subcellularLocation>
</comment>
<gene>
    <name evidence="11" type="primary">Necator_chrIII.g12452</name>
    <name evidence="11" type="ORF">RB195_011686</name>
</gene>
<proteinExistence type="inferred from homology"/>
<evidence type="ECO:0000256" key="3">
    <source>
        <dbReference type="ARBA" id="ARBA00022694"/>
    </source>
</evidence>
<evidence type="ECO:0000256" key="4">
    <source>
        <dbReference type="ARBA" id="ARBA00022737"/>
    </source>
</evidence>
<evidence type="ECO:0000313" key="12">
    <source>
        <dbReference type="Proteomes" id="UP001303046"/>
    </source>
</evidence>
<evidence type="ECO:0000256" key="9">
    <source>
        <dbReference type="PROSITE-ProRule" id="PRU00221"/>
    </source>
</evidence>
<organism evidence="11 12">
    <name type="scientific">Necator americanus</name>
    <name type="common">Human hookworm</name>
    <dbReference type="NCBI Taxonomy" id="51031"/>
    <lineage>
        <taxon>Eukaryota</taxon>
        <taxon>Metazoa</taxon>
        <taxon>Ecdysozoa</taxon>
        <taxon>Nematoda</taxon>
        <taxon>Chromadorea</taxon>
        <taxon>Rhabditida</taxon>
        <taxon>Rhabditina</taxon>
        <taxon>Rhabditomorpha</taxon>
        <taxon>Strongyloidea</taxon>
        <taxon>Ancylostomatidae</taxon>
        <taxon>Bunostominae</taxon>
        <taxon>Necator</taxon>
    </lineage>
</organism>
<keyword evidence="5 8" id="KW-0539">Nucleus</keyword>
<dbReference type="EMBL" id="JAVFWL010000003">
    <property type="protein sequence ID" value="KAK6745124.1"/>
    <property type="molecule type" value="Genomic_DNA"/>
</dbReference>
<dbReference type="HAMAP" id="MF_03056">
    <property type="entry name" value="TRM82"/>
    <property type="match status" value="1"/>
</dbReference>
<comment type="similarity">
    <text evidence="8">Belongs to the WD repeat TRM82 family.</text>
</comment>
<feature type="compositionally biased region" description="Basic and acidic residues" evidence="10">
    <location>
        <begin position="378"/>
        <end position="391"/>
    </location>
</feature>
<keyword evidence="12" id="KW-1185">Reference proteome</keyword>
<evidence type="ECO:0000256" key="8">
    <source>
        <dbReference type="HAMAP-Rule" id="MF_03056"/>
    </source>
</evidence>
<feature type="region of interest" description="Disordered" evidence="10">
    <location>
        <begin position="40"/>
        <end position="64"/>
    </location>
</feature>
<dbReference type="InterPro" id="IPR015943">
    <property type="entry name" value="WD40/YVTN_repeat-like_dom_sf"/>
</dbReference>
<dbReference type="InterPro" id="IPR036322">
    <property type="entry name" value="WD40_repeat_dom_sf"/>
</dbReference>
<comment type="function">
    <text evidence="8">Required for the formation of N(7)-methylguanine at position 46 (m7G46) in tRNA. In the complex, it is required to stabilize and induce conformational changes of the catalytic subunit.</text>
</comment>
<name>A0ABR1D3L6_NECAM</name>
<comment type="pathway">
    <text evidence="8">tRNA modification; N(7)-methylguanine-tRNA biosynthesis.</text>
</comment>
<dbReference type="PANTHER" id="PTHR16288">
    <property type="entry name" value="WD40 REPEAT PROTEIN 4"/>
    <property type="match status" value="1"/>
</dbReference>
<dbReference type="PROSITE" id="PS50082">
    <property type="entry name" value="WD_REPEATS_2"/>
    <property type="match status" value="1"/>
</dbReference>
<evidence type="ECO:0000256" key="2">
    <source>
        <dbReference type="ARBA" id="ARBA00022574"/>
    </source>
</evidence>
<sequence>MATVHTVDGRLIICASSKVFSIVDSQGVLDIRETFDVKNASTSAPKPNKCSEANSNVKQNNGSEDPSYQVLCCAVSNCGTMLAIGTSEKTAMILNSKSLQMRRAFRIPKAPTSVCFDKDDSHIIIGDRAGHVICYTVEPSEKSGYVDMNGEECPYEGEPLTSAISMVLDVAISHDGRFLLAADRDEKIRVSRYPQAFVVQSFCLGHSAYVSSVAVHGHRVFSTGGDSIVHEWNIETGKSVAKSDKLDEVPVRRICLLPKVQDEKFNIVAISGNKLHILNEKLQEIRSVDASSAIMDVSVLEENVYCVSSSGVFSFNVAEGTLKSLTVTNDLIEALSNAKDPISNYFKNVTHQNMVDYYKRKAEKIESIKEKQNRKRKAKEERRKAEKRLAGEAEVTC</sequence>
<dbReference type="SUPFAM" id="SSF50978">
    <property type="entry name" value="WD40 repeat-like"/>
    <property type="match status" value="1"/>
</dbReference>
<evidence type="ECO:0000256" key="5">
    <source>
        <dbReference type="ARBA" id="ARBA00023242"/>
    </source>
</evidence>
<dbReference type="Pfam" id="PF00400">
    <property type="entry name" value="WD40"/>
    <property type="match status" value="1"/>
</dbReference>
<dbReference type="SMART" id="SM00320">
    <property type="entry name" value="WD40"/>
    <property type="match status" value="4"/>
</dbReference>
<dbReference type="InterPro" id="IPR001680">
    <property type="entry name" value="WD40_rpt"/>
</dbReference>
<evidence type="ECO:0000313" key="11">
    <source>
        <dbReference type="EMBL" id="KAK6745124.1"/>
    </source>
</evidence>
<keyword evidence="3 8" id="KW-0819">tRNA processing</keyword>